<keyword evidence="3" id="KW-1185">Reference proteome</keyword>
<evidence type="ECO:0000256" key="1">
    <source>
        <dbReference type="SAM" id="Coils"/>
    </source>
</evidence>
<keyword evidence="1" id="KW-0175">Coiled coil</keyword>
<dbReference type="AlphaFoldDB" id="A0A1J4K4I0"/>
<dbReference type="GeneID" id="94827248"/>
<organism evidence="2 3">
    <name type="scientific">Tritrichomonas foetus</name>
    <dbReference type="NCBI Taxonomy" id="1144522"/>
    <lineage>
        <taxon>Eukaryota</taxon>
        <taxon>Metamonada</taxon>
        <taxon>Parabasalia</taxon>
        <taxon>Tritrichomonadida</taxon>
        <taxon>Tritrichomonadidae</taxon>
        <taxon>Tritrichomonas</taxon>
    </lineage>
</organism>
<dbReference type="Proteomes" id="UP000179807">
    <property type="component" value="Unassembled WGS sequence"/>
</dbReference>
<evidence type="ECO:0000313" key="3">
    <source>
        <dbReference type="Proteomes" id="UP000179807"/>
    </source>
</evidence>
<name>A0A1J4K4I0_9EUKA</name>
<comment type="caution">
    <text evidence="2">The sequence shown here is derived from an EMBL/GenBank/DDBJ whole genome shotgun (WGS) entry which is preliminary data.</text>
</comment>
<protein>
    <submittedName>
        <fullName evidence="2">Uncharacterized protein</fullName>
    </submittedName>
</protein>
<dbReference type="EMBL" id="MLAK01000727">
    <property type="protein sequence ID" value="OHT06353.1"/>
    <property type="molecule type" value="Genomic_DNA"/>
</dbReference>
<dbReference type="RefSeq" id="XP_068359489.1">
    <property type="nucleotide sequence ID" value="XM_068492544.1"/>
</dbReference>
<gene>
    <name evidence="2" type="ORF">TRFO_05527</name>
</gene>
<evidence type="ECO:0000313" key="2">
    <source>
        <dbReference type="EMBL" id="OHT06353.1"/>
    </source>
</evidence>
<accession>A0A1J4K4I0</accession>
<feature type="coiled-coil region" evidence="1">
    <location>
        <begin position="239"/>
        <end position="280"/>
    </location>
</feature>
<proteinExistence type="predicted"/>
<dbReference type="VEuPathDB" id="TrichDB:TRFO_05527"/>
<reference evidence="2" key="1">
    <citation type="submission" date="2016-10" db="EMBL/GenBank/DDBJ databases">
        <authorList>
            <person name="Benchimol M."/>
            <person name="Almeida L.G."/>
            <person name="Vasconcelos A.T."/>
            <person name="Perreira-Neves A."/>
            <person name="Rosa I.A."/>
            <person name="Tasca T."/>
            <person name="Bogo M.R."/>
            <person name="de Souza W."/>
        </authorList>
    </citation>
    <scope>NUCLEOTIDE SEQUENCE [LARGE SCALE GENOMIC DNA]</scope>
    <source>
        <strain evidence="2">K</strain>
    </source>
</reference>
<sequence length="662" mass="78801">MLNDHYSNQMFSFRLKDEVFKCPLNIIAIRFHDSINDYWNSKEYVVKSNVSKETFLGFLHFIEELELPQINIHNVQEFKELNQEFRNKFLNLEIERFEKEYCDSESTIKELQKNINQYDMANLEEMVSKRLDYFLINCPKLLASFDIDILYRIFFHKSRRLHDHNLAFHFIQDQLFPHEHSKSENNILEIHNIEYLLLFNSLDATKLSEEILFNQMKEQYFQNYPEYYENIPKLQISYYQHLNQKLEMFESEIEQLKTLISQQNEQIEKFNNSLKEINKNINIIIGDVEIRKEEKYSLNNIKKVEATSSTNTKIEKISKIKIDIPNNMPNSIVFQNPKEFCYLNNYSTGILSYLKEIEGNSFEPLFITCLSSYDPYDLMLPNWNGEYYSSGSGHSFLKFLFRDIISISGIILQNAQECYFQGFKILINEDEMIYSTKGEQRLNGKNKIAPILFEREFKVKSIKIIQDGISFDNHYFFGLKQIDFIKSLPSGYSFDEYFNDLLNNADKLFNNLINNEKYQKDPHLFPVRISTDYFSTEDFYSQYSQKNVFSNGENAYVDFKILHGFVVIDKYRLKKSDVAELRSWKILGSFQTHLHKIDETKWTLLSEIIDDVNSNCDCIIYPINTNKSCNIIRIQLISTWIEDDQSLVFQHLEFFGKYYPFC</sequence>